<comment type="caution">
    <text evidence="21">The sequence shown here is derived from an EMBL/GenBank/DDBJ whole genome shotgun (WGS) entry which is preliminary data.</text>
</comment>
<dbReference type="PANTHER" id="PTHR21420">
    <property type="entry name" value="GDP-FUCOSE PROTEIN O-FUCOSYLTRANSFERASE 1"/>
    <property type="match status" value="1"/>
</dbReference>
<dbReference type="Gene3D" id="1.20.5.110">
    <property type="match status" value="1"/>
</dbReference>
<evidence type="ECO:0000256" key="15">
    <source>
        <dbReference type="ARBA" id="ARBA00047273"/>
    </source>
</evidence>
<evidence type="ECO:0000256" key="1">
    <source>
        <dbReference type="ARBA" id="ARBA00004240"/>
    </source>
</evidence>
<evidence type="ECO:0000256" key="10">
    <source>
        <dbReference type="ARBA" id="ARBA00023157"/>
    </source>
</evidence>
<evidence type="ECO:0000256" key="18">
    <source>
        <dbReference type="SAM" id="MobiDB-lite"/>
    </source>
</evidence>
<evidence type="ECO:0000256" key="2">
    <source>
        <dbReference type="ARBA" id="ARBA00004922"/>
    </source>
</evidence>
<dbReference type="GO" id="GO:0007219">
    <property type="term" value="P:Notch signaling pathway"/>
    <property type="evidence" value="ECO:0007669"/>
    <property type="project" value="UniProtKB-KW"/>
</dbReference>
<dbReference type="GO" id="GO:0005783">
    <property type="term" value="C:endoplasmic reticulum"/>
    <property type="evidence" value="ECO:0007669"/>
    <property type="project" value="UniProtKB-SubCell"/>
</dbReference>
<comment type="catalytic activity">
    <reaction evidence="16">
        <text>L-seryl-[protein] + GDP-beta-L-fucose = 3-O-(alpha-L-fucosyl)-L-seryl-[protein] + GDP + H(+)</text>
        <dbReference type="Rhea" id="RHEA:63644"/>
        <dbReference type="Rhea" id="RHEA-COMP:9863"/>
        <dbReference type="Rhea" id="RHEA-COMP:17914"/>
        <dbReference type="ChEBI" id="CHEBI:15378"/>
        <dbReference type="ChEBI" id="CHEBI:29999"/>
        <dbReference type="ChEBI" id="CHEBI:57273"/>
        <dbReference type="ChEBI" id="CHEBI:58189"/>
        <dbReference type="ChEBI" id="CHEBI:189632"/>
        <dbReference type="EC" id="2.4.1.221"/>
    </reaction>
    <physiologicalReaction direction="left-to-right" evidence="16">
        <dbReference type="Rhea" id="RHEA:63645"/>
    </physiologicalReaction>
</comment>
<keyword evidence="6" id="KW-0328">Glycosyltransferase</keyword>
<keyword evidence="19" id="KW-0472">Membrane</keyword>
<dbReference type="PROSITE" id="PS50192">
    <property type="entry name" value="T_SNARE"/>
    <property type="match status" value="1"/>
</dbReference>
<dbReference type="CDD" id="cd11302">
    <property type="entry name" value="O-FucT-1"/>
    <property type="match status" value="1"/>
</dbReference>
<dbReference type="SMART" id="SM00397">
    <property type="entry name" value="t_SNARE"/>
    <property type="match status" value="1"/>
</dbReference>
<dbReference type="EMBL" id="JAKKPZ010000010">
    <property type="protein sequence ID" value="KAI1716562.1"/>
    <property type="molecule type" value="Genomic_DNA"/>
</dbReference>
<keyword evidence="11" id="KW-0325">Glycoprotein</keyword>
<protein>
    <recommendedName>
        <fullName evidence="5">GDP-fucose protein O-fucosyltransferase 1</fullName>
        <ecNumber evidence="4">2.4.1.221</ecNumber>
    </recommendedName>
    <alternativeName>
        <fullName evidence="14">Peptide-O-fucosyltransferase 1</fullName>
    </alternativeName>
</protein>
<dbReference type="AlphaFoldDB" id="A0AAD4N6J0"/>
<evidence type="ECO:0000256" key="13">
    <source>
        <dbReference type="ARBA" id="ARBA00023277"/>
    </source>
</evidence>
<dbReference type="EC" id="2.4.1.221" evidence="4"/>
<keyword evidence="22" id="KW-1185">Reference proteome</keyword>
<evidence type="ECO:0000256" key="12">
    <source>
        <dbReference type="ARBA" id="ARBA00023253"/>
    </source>
</evidence>
<name>A0AAD4N6J0_9BILA</name>
<evidence type="ECO:0000256" key="9">
    <source>
        <dbReference type="ARBA" id="ARBA00022976"/>
    </source>
</evidence>
<keyword evidence="8" id="KW-0256">Endoplasmic reticulum</keyword>
<dbReference type="GO" id="GO:0046922">
    <property type="term" value="F:peptide-O-fucosyltransferase activity"/>
    <property type="evidence" value="ECO:0007669"/>
    <property type="project" value="UniProtKB-EC"/>
</dbReference>
<dbReference type="InterPro" id="IPR000727">
    <property type="entry name" value="T_SNARE_dom"/>
</dbReference>
<sequence>MSSGNKGYVKLNTEPSSSSSFVQDSFQQQERILAEQDDTLEKVGDSLRVIKSMTHQIGDELHDQSEMLDDLSASMLNTDSRMNNVMKKLARLAHLEDDNRQCQAIIFLIGLIVVLLFVLVYGSVLATWKWISVISFLPYIASDSDSSIDHSGYVIYCPCMGRFGNQMEHFLGSLAFSKALNRTLVLPPIIEYPQGSTQATMTNFEEYFEVIPLLDYHRVVTMSVFTAEIAPFIWPTENRRVGCWAPRPGVYDTSKIGCHATEGNPFGPFWKHVGVKFTDEFYFGDIPGGFDLEEPEVAKKWSLRYPSDQYPVLAFSSAPAHFPAIKEHRHLQKFAHWNSIVLNDAQKFVDENLQRPYIGIHLRNNIDWIRVCNLYENGDEARRHIFASAQCTGFAWEHGKLSREACLPGINTIANMIVDKSNHFGANSVYVASDYQHYIKELQHRLNQHNKNIRVVRLKQNQSDVRLELAILEMSDHFIGNCVSTFSAFVVRQREFHNFPNKSTSFFGFEMKLPPKSEL</sequence>
<comment type="pathway">
    <text evidence="2">Protein modification; protein glycosylation.</text>
</comment>
<keyword evidence="12" id="KW-0294">Fucose metabolism</keyword>
<dbReference type="Gene3D" id="3.40.50.11350">
    <property type="match status" value="1"/>
</dbReference>
<dbReference type="Proteomes" id="UP001201812">
    <property type="component" value="Unassembled WGS sequence"/>
</dbReference>
<evidence type="ECO:0000256" key="19">
    <source>
        <dbReference type="SAM" id="Phobius"/>
    </source>
</evidence>
<proteinExistence type="inferred from homology"/>
<evidence type="ECO:0000256" key="17">
    <source>
        <dbReference type="SAM" id="Coils"/>
    </source>
</evidence>
<feature type="transmembrane region" description="Helical" evidence="19">
    <location>
        <begin position="104"/>
        <end position="128"/>
    </location>
</feature>
<keyword evidence="10" id="KW-1015">Disulfide bond</keyword>
<keyword evidence="9" id="KW-0914">Notch signaling pathway</keyword>
<evidence type="ECO:0000256" key="11">
    <source>
        <dbReference type="ARBA" id="ARBA00023180"/>
    </source>
</evidence>
<evidence type="ECO:0000256" key="16">
    <source>
        <dbReference type="ARBA" id="ARBA00048647"/>
    </source>
</evidence>
<evidence type="ECO:0000256" key="3">
    <source>
        <dbReference type="ARBA" id="ARBA00010626"/>
    </source>
</evidence>
<feature type="domain" description="T-SNARE coiled-coil homology" evidence="20">
    <location>
        <begin position="30"/>
        <end position="92"/>
    </location>
</feature>
<keyword evidence="19" id="KW-0812">Transmembrane</keyword>
<comment type="catalytic activity">
    <reaction evidence="15">
        <text>L-threonyl-[protein] + GDP-beta-L-fucose = 3-O-(alpha-L-fucosyl)-L-threonyl-[protein] + GDP + H(+)</text>
        <dbReference type="Rhea" id="RHEA:70491"/>
        <dbReference type="Rhea" id="RHEA-COMP:11060"/>
        <dbReference type="Rhea" id="RHEA-COMP:17915"/>
        <dbReference type="ChEBI" id="CHEBI:15378"/>
        <dbReference type="ChEBI" id="CHEBI:30013"/>
        <dbReference type="ChEBI" id="CHEBI:57273"/>
        <dbReference type="ChEBI" id="CHEBI:58189"/>
        <dbReference type="ChEBI" id="CHEBI:189631"/>
        <dbReference type="EC" id="2.4.1.221"/>
    </reaction>
    <physiologicalReaction direction="left-to-right" evidence="15">
        <dbReference type="Rhea" id="RHEA:70492"/>
    </physiologicalReaction>
</comment>
<dbReference type="InterPro" id="IPR019378">
    <property type="entry name" value="GDP-Fuc_O-FucTrfase"/>
</dbReference>
<evidence type="ECO:0000256" key="7">
    <source>
        <dbReference type="ARBA" id="ARBA00022679"/>
    </source>
</evidence>
<dbReference type="PANTHER" id="PTHR21420:SF10">
    <property type="entry name" value="GDP-FUCOSE PROTEIN O-FUCOSYLTRANSFERASE 1"/>
    <property type="match status" value="1"/>
</dbReference>
<evidence type="ECO:0000256" key="4">
    <source>
        <dbReference type="ARBA" id="ARBA00012196"/>
    </source>
</evidence>
<keyword evidence="13" id="KW-0119">Carbohydrate metabolism</keyword>
<dbReference type="SUPFAM" id="SSF58038">
    <property type="entry name" value="SNARE fusion complex"/>
    <property type="match status" value="1"/>
</dbReference>
<reference evidence="21" key="1">
    <citation type="submission" date="2022-01" db="EMBL/GenBank/DDBJ databases">
        <title>Genome Sequence Resource for Two Populations of Ditylenchus destructor, the Migratory Endoparasitic Phytonematode.</title>
        <authorList>
            <person name="Zhang H."/>
            <person name="Lin R."/>
            <person name="Xie B."/>
        </authorList>
    </citation>
    <scope>NUCLEOTIDE SEQUENCE</scope>
    <source>
        <strain evidence="21">BazhouSP</strain>
    </source>
</reference>
<keyword evidence="19" id="KW-1133">Transmembrane helix</keyword>
<feature type="coiled-coil region" evidence="17">
    <location>
        <begin position="432"/>
        <end position="459"/>
    </location>
</feature>
<comment type="similarity">
    <text evidence="3">Belongs to the glycosyltransferase 65 family.</text>
</comment>
<feature type="region of interest" description="Disordered" evidence="18">
    <location>
        <begin position="1"/>
        <end position="21"/>
    </location>
</feature>
<gene>
    <name evidence="21" type="ORF">DdX_07624</name>
</gene>
<evidence type="ECO:0000259" key="20">
    <source>
        <dbReference type="PROSITE" id="PS50192"/>
    </source>
</evidence>
<dbReference type="InterPro" id="IPR039922">
    <property type="entry name" value="POFUT1"/>
</dbReference>
<evidence type="ECO:0000256" key="5">
    <source>
        <dbReference type="ARBA" id="ARBA00021745"/>
    </source>
</evidence>
<dbReference type="CDD" id="cd15851">
    <property type="entry name" value="SNARE_Syntaxin6"/>
    <property type="match status" value="1"/>
</dbReference>
<evidence type="ECO:0000313" key="21">
    <source>
        <dbReference type="EMBL" id="KAI1716562.1"/>
    </source>
</evidence>
<evidence type="ECO:0000313" key="22">
    <source>
        <dbReference type="Proteomes" id="UP001201812"/>
    </source>
</evidence>
<evidence type="ECO:0000256" key="14">
    <source>
        <dbReference type="ARBA" id="ARBA00033080"/>
    </source>
</evidence>
<accession>A0AAD4N6J0</accession>
<evidence type="ECO:0000256" key="8">
    <source>
        <dbReference type="ARBA" id="ARBA00022824"/>
    </source>
</evidence>
<evidence type="ECO:0000256" key="6">
    <source>
        <dbReference type="ARBA" id="ARBA00022676"/>
    </source>
</evidence>
<dbReference type="Gene3D" id="3.40.50.11340">
    <property type="match status" value="1"/>
</dbReference>
<comment type="subcellular location">
    <subcellularLocation>
        <location evidence="1">Endoplasmic reticulum</location>
    </subcellularLocation>
</comment>
<keyword evidence="17" id="KW-0175">Coiled coil</keyword>
<dbReference type="Pfam" id="PF05739">
    <property type="entry name" value="SNARE"/>
    <property type="match status" value="1"/>
</dbReference>
<dbReference type="Pfam" id="PF10250">
    <property type="entry name" value="O-FucT"/>
    <property type="match status" value="1"/>
</dbReference>
<dbReference type="GO" id="GO:0006004">
    <property type="term" value="P:fucose metabolic process"/>
    <property type="evidence" value="ECO:0007669"/>
    <property type="project" value="UniProtKB-KW"/>
</dbReference>
<organism evidence="21 22">
    <name type="scientific">Ditylenchus destructor</name>
    <dbReference type="NCBI Taxonomy" id="166010"/>
    <lineage>
        <taxon>Eukaryota</taxon>
        <taxon>Metazoa</taxon>
        <taxon>Ecdysozoa</taxon>
        <taxon>Nematoda</taxon>
        <taxon>Chromadorea</taxon>
        <taxon>Rhabditida</taxon>
        <taxon>Tylenchina</taxon>
        <taxon>Tylenchomorpha</taxon>
        <taxon>Sphaerularioidea</taxon>
        <taxon>Anguinidae</taxon>
        <taxon>Anguininae</taxon>
        <taxon>Ditylenchus</taxon>
    </lineage>
</organism>
<keyword evidence="7" id="KW-0808">Transferase</keyword>